<organism evidence="4 7">
    <name type="scientific">Rothia kristinae</name>
    <dbReference type="NCBI Taxonomy" id="37923"/>
    <lineage>
        <taxon>Bacteria</taxon>
        <taxon>Bacillati</taxon>
        <taxon>Actinomycetota</taxon>
        <taxon>Actinomycetes</taxon>
        <taxon>Micrococcales</taxon>
        <taxon>Micrococcaceae</taxon>
        <taxon>Rothia</taxon>
    </lineage>
</organism>
<evidence type="ECO:0000256" key="1">
    <source>
        <dbReference type="ARBA" id="ARBA00023277"/>
    </source>
</evidence>
<dbReference type="EMBL" id="LJBJ02000005">
    <property type="protein sequence ID" value="OAX52348.1"/>
    <property type="molecule type" value="Genomic_DNA"/>
</dbReference>
<dbReference type="Proteomes" id="UP000053171">
    <property type="component" value="Unassembled WGS sequence"/>
</dbReference>
<evidence type="ECO:0000313" key="7">
    <source>
        <dbReference type="Proteomes" id="UP000092021"/>
    </source>
</evidence>
<dbReference type="KEGG" id="rkr:I6G21_01910"/>
<keyword evidence="4" id="KW-0413">Isomerase</keyword>
<dbReference type="InterPro" id="IPR013022">
    <property type="entry name" value="Xyl_isomerase-like_TIM-brl"/>
</dbReference>
<accession>A0A147E885</accession>
<evidence type="ECO:0000259" key="2">
    <source>
        <dbReference type="Pfam" id="PF01261"/>
    </source>
</evidence>
<dbReference type="SUPFAM" id="SSF51658">
    <property type="entry name" value="Xylose isomerase-like"/>
    <property type="match status" value="1"/>
</dbReference>
<dbReference type="InterPro" id="IPR050312">
    <property type="entry name" value="IolE/XylAMocC-like"/>
</dbReference>
<dbReference type="Pfam" id="PF01261">
    <property type="entry name" value="AP_endonuc_2"/>
    <property type="match status" value="1"/>
</dbReference>
<reference evidence="5 8" key="4">
    <citation type="submission" date="2020-12" db="EMBL/GenBank/DDBJ databases">
        <title>FDA dAtabase for Regulatory Grade micrObial Sequences (FDA-ARGOS): Supporting development and validation of Infectious Disease Dx tests.</title>
        <authorList>
            <person name="Sproer C."/>
            <person name="Gronow S."/>
            <person name="Severitt S."/>
            <person name="Schroder I."/>
            <person name="Tallon L."/>
            <person name="Sadzewicz L."/>
            <person name="Zhao X."/>
            <person name="Boylan J."/>
            <person name="Ott S."/>
            <person name="Bowen H."/>
            <person name="Vavikolanu K."/>
            <person name="Mehta A."/>
            <person name="Aluvathingal J."/>
            <person name="Nadendla S."/>
            <person name="Lowell S."/>
            <person name="Myers T."/>
            <person name="Yan Y."/>
            <person name="Sichtig H."/>
        </authorList>
    </citation>
    <scope>NUCLEOTIDE SEQUENCE [LARGE SCALE GENOMIC DNA]</scope>
    <source>
        <strain evidence="5 8">FDAARGOS_864</strain>
    </source>
</reference>
<sequence>MPEVPGLARPVALSTSACYPLGVPETFATAQDLGYDAVEVMITGNPLSRDPDELLDLQQKHQLPIAAIHAPTLLLTQHVWGDAWNKIRLAAKMVERVGADVMVAHPPFVWQRRYARGFAEHVSRISREEGVKIAVENMYPWTVRGHSVQAYAPHWSPLDQDYEWVTWDFSHAAASGTDSLEAVRQLGGRLGHVHLTDGSGKAIMDEHLRPGHGTQPVAETLDHLAAVDWHGVVGVEVSTRKAKDVSMRDEWLAESLAFARAHLGEAPRERD</sequence>
<evidence type="ECO:0000313" key="3">
    <source>
        <dbReference type="EMBL" id="OAX52348.1"/>
    </source>
</evidence>
<evidence type="ECO:0000313" key="6">
    <source>
        <dbReference type="Proteomes" id="UP000053171"/>
    </source>
</evidence>
<evidence type="ECO:0000313" key="5">
    <source>
        <dbReference type="EMBL" id="QPT54588.1"/>
    </source>
</evidence>
<dbReference type="Proteomes" id="UP000092021">
    <property type="component" value="Unassembled WGS sequence"/>
</dbReference>
<reference evidence="6" key="3">
    <citation type="submission" date="2016-04" db="EMBL/GenBank/DDBJ databases">
        <authorList>
            <person name="Waterworth S."/>
            <person name="Matcher G."/>
        </authorList>
    </citation>
    <scope>NUCLEOTIDE SEQUENCE [LARGE SCALE GENOMIC DNA]</scope>
    <source>
        <strain evidence="6">RuSp02-3</strain>
    </source>
</reference>
<keyword evidence="6" id="KW-1185">Reference proteome</keyword>
<dbReference type="GO" id="GO:0016853">
    <property type="term" value="F:isomerase activity"/>
    <property type="evidence" value="ECO:0007669"/>
    <property type="project" value="UniProtKB-KW"/>
</dbReference>
<dbReference type="InterPro" id="IPR036237">
    <property type="entry name" value="Xyl_isomerase-like_sf"/>
</dbReference>
<gene>
    <name evidence="4" type="ORF">A5N15_04595</name>
    <name evidence="3" type="ORF">AN277_0203785</name>
    <name evidence="5" type="ORF">I6G21_01910</name>
</gene>
<dbReference type="EMBL" id="CP065738">
    <property type="protein sequence ID" value="QPT54588.1"/>
    <property type="molecule type" value="Genomic_DNA"/>
</dbReference>
<name>A0A147E885_9MICC</name>
<dbReference type="Proteomes" id="UP000594975">
    <property type="component" value="Chromosome"/>
</dbReference>
<reference evidence="4 7" key="1">
    <citation type="submission" date="2016-04" db="EMBL/GenBank/DDBJ databases">
        <title>Identification of putative biosynthetic pathways for the production of bioactive secondary metabolites by the marine actinomycete Kocuria kristinae RUTW2-3.</title>
        <authorList>
            <person name="Waterworth S.C."/>
            <person name="Walmsley T.A."/>
            <person name="Matongo T."/>
            <person name="Davies-Coleman M.T."/>
            <person name="Dorrington R.A."/>
        </authorList>
    </citation>
    <scope>NUCLEOTIDE SEQUENCE [LARGE SCALE GENOMIC DNA]</scope>
    <source>
        <strain evidence="6">RuSp02-3</strain>
        <strain evidence="3">RUTW2-3</strain>
        <strain evidence="4 7">RUTW4-5</strain>
    </source>
</reference>
<evidence type="ECO:0000313" key="8">
    <source>
        <dbReference type="Proteomes" id="UP000594975"/>
    </source>
</evidence>
<dbReference type="EMBL" id="LWGZ01000390">
    <property type="protein sequence ID" value="OAX62505.1"/>
    <property type="molecule type" value="Genomic_DNA"/>
</dbReference>
<proteinExistence type="predicted"/>
<protein>
    <submittedName>
        <fullName evidence="4 5">Sugar phosphate isomerase</fullName>
    </submittedName>
</protein>
<dbReference type="PANTHER" id="PTHR12110">
    <property type="entry name" value="HYDROXYPYRUVATE ISOMERASE"/>
    <property type="match status" value="1"/>
</dbReference>
<reference evidence="3" key="2">
    <citation type="submission" date="2016-04" db="EMBL/GenBank/DDBJ databases">
        <authorList>
            <person name="Evans L.H."/>
            <person name="Alamgir A."/>
            <person name="Owens N."/>
            <person name="Weber N.D."/>
            <person name="Virtaneva K."/>
            <person name="Barbian K."/>
            <person name="Babar A."/>
            <person name="Rosenke K."/>
        </authorList>
    </citation>
    <scope>NUCLEOTIDE SEQUENCE [LARGE SCALE GENOMIC DNA]</scope>
    <source>
        <strain evidence="3">RUTW2-3</strain>
    </source>
</reference>
<feature type="domain" description="Xylose isomerase-like TIM barrel" evidence="2">
    <location>
        <begin position="27"/>
        <end position="261"/>
    </location>
</feature>
<dbReference type="PANTHER" id="PTHR12110:SF47">
    <property type="match status" value="1"/>
</dbReference>
<dbReference type="AlphaFoldDB" id="A0A147E885"/>
<dbReference type="Gene3D" id="3.20.20.150">
    <property type="entry name" value="Divalent-metal-dependent TIM barrel enzymes"/>
    <property type="match status" value="1"/>
</dbReference>
<keyword evidence="1" id="KW-0119">Carbohydrate metabolism</keyword>
<dbReference type="PATRIC" id="fig|37923.5.peg.1928"/>
<evidence type="ECO:0000313" key="4">
    <source>
        <dbReference type="EMBL" id="OAX62505.1"/>
    </source>
</evidence>